<dbReference type="AlphaFoldDB" id="I8T8J7"/>
<dbReference type="InterPro" id="IPR050678">
    <property type="entry name" value="DNA_Partitioning_ATPase"/>
</dbReference>
<sequence>MTQRRRLPRSHGSIGTFRDKPMIKRVVFNQKGGVGKTTIVCNLAAIAASRGLRTLVVDLDTQGNSSQYLLGRGVKAERSVADFFESTLSFSLQSPPFVSYATATPFDNLEVVAADPRLEELIVKLEAKQKIYKLRDALRKIKGYDAVFIDTPPALNFYSRSALIAADRVLIPFDCDEFSRQALYTLIDNIQEIRADHNDDLAIEGIVVNQFQPRASLPARVVEELKAEGRPLLAQTLSSSVKVKESHEKHKPLVFLDGSHRVTKEYLALFDALEA</sequence>
<dbReference type="STRING" id="1172194.WQQ_04170"/>
<organism evidence="2 3">
    <name type="scientific">Hydrocarboniphaga effusa AP103</name>
    <dbReference type="NCBI Taxonomy" id="1172194"/>
    <lineage>
        <taxon>Bacteria</taxon>
        <taxon>Pseudomonadati</taxon>
        <taxon>Pseudomonadota</taxon>
        <taxon>Gammaproteobacteria</taxon>
        <taxon>Nevskiales</taxon>
        <taxon>Nevskiaceae</taxon>
        <taxon>Hydrocarboniphaga</taxon>
    </lineage>
</organism>
<protein>
    <submittedName>
        <fullName evidence="2">Cobyrinic acid a,c-diamide synthase</fullName>
    </submittedName>
</protein>
<reference evidence="2 3" key="1">
    <citation type="journal article" date="2012" name="J. Bacteriol.">
        <title>Genome Sequence of n-Alkane-Degrading Hydrocarboniphaga effusa Strain AP103T (ATCC BAA-332T).</title>
        <authorList>
            <person name="Chang H.K."/>
            <person name="Zylstra G.J."/>
            <person name="Chae J.C."/>
        </authorList>
    </citation>
    <scope>NUCLEOTIDE SEQUENCE [LARGE SCALE GENOMIC DNA]</scope>
    <source>
        <strain evidence="2 3">AP103</strain>
    </source>
</reference>
<dbReference type="InterPro" id="IPR025669">
    <property type="entry name" value="AAA_dom"/>
</dbReference>
<dbReference type="PANTHER" id="PTHR13696">
    <property type="entry name" value="P-LOOP CONTAINING NUCLEOSIDE TRIPHOSPHATE HYDROLASE"/>
    <property type="match status" value="1"/>
</dbReference>
<dbReference type="PANTHER" id="PTHR13696:SF52">
    <property type="entry name" value="PARA FAMILY PROTEIN CT_582"/>
    <property type="match status" value="1"/>
</dbReference>
<dbReference type="Pfam" id="PF13614">
    <property type="entry name" value="AAA_31"/>
    <property type="match status" value="1"/>
</dbReference>
<feature type="domain" description="AAA" evidence="1">
    <location>
        <begin position="26"/>
        <end position="203"/>
    </location>
</feature>
<dbReference type="SUPFAM" id="SSF52540">
    <property type="entry name" value="P-loop containing nucleoside triphosphate hydrolases"/>
    <property type="match status" value="1"/>
</dbReference>
<dbReference type="EMBL" id="AKGD01000001">
    <property type="protein sequence ID" value="EIT70280.1"/>
    <property type="molecule type" value="Genomic_DNA"/>
</dbReference>
<name>I8T8J7_9GAMM</name>
<dbReference type="Proteomes" id="UP000003704">
    <property type="component" value="Unassembled WGS sequence"/>
</dbReference>
<keyword evidence="3" id="KW-1185">Reference proteome</keyword>
<accession>I8T8J7</accession>
<comment type="caution">
    <text evidence="2">The sequence shown here is derived from an EMBL/GenBank/DDBJ whole genome shotgun (WGS) entry which is preliminary data.</text>
</comment>
<evidence type="ECO:0000313" key="2">
    <source>
        <dbReference type="EMBL" id="EIT70280.1"/>
    </source>
</evidence>
<dbReference type="InterPro" id="IPR027417">
    <property type="entry name" value="P-loop_NTPase"/>
</dbReference>
<evidence type="ECO:0000259" key="1">
    <source>
        <dbReference type="Pfam" id="PF13614"/>
    </source>
</evidence>
<dbReference type="CDD" id="cd02042">
    <property type="entry name" value="ParAB_family"/>
    <property type="match status" value="1"/>
</dbReference>
<evidence type="ECO:0000313" key="3">
    <source>
        <dbReference type="Proteomes" id="UP000003704"/>
    </source>
</evidence>
<proteinExistence type="predicted"/>
<gene>
    <name evidence="2" type="ORF">WQQ_04170</name>
</gene>
<dbReference type="PATRIC" id="fig|1172194.4.peg.396"/>
<dbReference type="Gene3D" id="3.40.50.300">
    <property type="entry name" value="P-loop containing nucleotide triphosphate hydrolases"/>
    <property type="match status" value="1"/>
</dbReference>